<evidence type="ECO:0000313" key="3">
    <source>
        <dbReference type="Proteomes" id="UP000242427"/>
    </source>
</evidence>
<feature type="compositionally biased region" description="Low complexity" evidence="1">
    <location>
        <begin position="26"/>
        <end position="38"/>
    </location>
</feature>
<feature type="region of interest" description="Disordered" evidence="1">
    <location>
        <begin position="1"/>
        <end position="78"/>
    </location>
</feature>
<feature type="compositionally biased region" description="Gly residues" evidence="1">
    <location>
        <begin position="13"/>
        <end position="25"/>
    </location>
</feature>
<evidence type="ECO:0000256" key="1">
    <source>
        <dbReference type="SAM" id="MobiDB-lite"/>
    </source>
</evidence>
<organism evidence="2 3">
    <name type="scientific">Streptosporangium nondiastaticum</name>
    <dbReference type="NCBI Taxonomy" id="35764"/>
    <lineage>
        <taxon>Bacteria</taxon>
        <taxon>Bacillati</taxon>
        <taxon>Actinomycetota</taxon>
        <taxon>Actinomycetes</taxon>
        <taxon>Streptosporangiales</taxon>
        <taxon>Streptosporangiaceae</taxon>
        <taxon>Streptosporangium</taxon>
    </lineage>
</organism>
<feature type="compositionally biased region" description="Basic and acidic residues" evidence="1">
    <location>
        <begin position="59"/>
        <end position="71"/>
    </location>
</feature>
<dbReference type="AlphaFoldDB" id="A0A9X7JP43"/>
<dbReference type="Proteomes" id="UP000242427">
    <property type="component" value="Unassembled WGS sequence"/>
</dbReference>
<keyword evidence="3" id="KW-1185">Reference proteome</keyword>
<accession>A0A9X7JP43</accession>
<feature type="compositionally biased region" description="Gly residues" evidence="1">
    <location>
        <begin position="137"/>
        <end position="165"/>
    </location>
</feature>
<protein>
    <submittedName>
        <fullName evidence="2">Uncharacterized protein</fullName>
    </submittedName>
</protein>
<reference evidence="2 3" key="1">
    <citation type="submission" date="2018-03" db="EMBL/GenBank/DDBJ databases">
        <title>Chitinolytic properties of Streptosporangium nondiastaticum TBG75A20.</title>
        <authorList>
            <person name="Gayathri V."/>
            <person name="Shiburaj S."/>
        </authorList>
    </citation>
    <scope>NUCLEOTIDE SEQUENCE [LARGE SCALE GENOMIC DNA]</scope>
    <source>
        <strain evidence="2 3">TBG75A20</strain>
    </source>
</reference>
<comment type="caution">
    <text evidence="2">The sequence shown here is derived from an EMBL/GenBank/DDBJ whole genome shotgun (WGS) entry which is preliminary data.</text>
</comment>
<sequence>DGRRAPGASPSRGRGGGPSGSGTPDGSGSSAPGAGRSRTPGDRNEPADSPSASPRPGKGKGDKDDNGRGDAAKPGGAWAVRMCRDYLDAQKNRGNAVDEDDVRTLERAAGIGSAVDLRAFCERLVKADDAARSGTVTGSGGLTGGRTGSGKGGDGSDDGGNGGPNGVFRLVPPVRSSTGFGAQAPGVTFSDPAAL</sequence>
<feature type="region of interest" description="Disordered" evidence="1">
    <location>
        <begin position="132"/>
        <end position="195"/>
    </location>
</feature>
<gene>
    <name evidence="2" type="ORF">B7P34_19830</name>
</gene>
<feature type="compositionally biased region" description="Low complexity" evidence="1">
    <location>
        <begin position="1"/>
        <end position="12"/>
    </location>
</feature>
<evidence type="ECO:0000313" key="2">
    <source>
        <dbReference type="EMBL" id="PSJ27046.1"/>
    </source>
</evidence>
<name>A0A9X7JP43_9ACTN</name>
<proteinExistence type="predicted"/>
<feature type="non-terminal residue" evidence="2">
    <location>
        <position position="1"/>
    </location>
</feature>
<dbReference type="EMBL" id="PXWG01000053">
    <property type="protein sequence ID" value="PSJ27046.1"/>
    <property type="molecule type" value="Genomic_DNA"/>
</dbReference>